<feature type="region of interest" description="Disordered" evidence="1">
    <location>
        <begin position="648"/>
        <end position="669"/>
    </location>
</feature>
<evidence type="ECO:0000259" key="2">
    <source>
        <dbReference type="PROSITE" id="PS00028"/>
    </source>
</evidence>
<protein>
    <recommendedName>
        <fullName evidence="2">C2H2-type domain-containing protein</fullName>
    </recommendedName>
</protein>
<dbReference type="PANTHER" id="PTHR40619">
    <property type="entry name" value="FUNGAL STAND N-TERMINAL GOODBYE DOMAIN-CONTAINING PROTEIN"/>
    <property type="match status" value="1"/>
</dbReference>
<proteinExistence type="predicted"/>
<dbReference type="AlphaFoldDB" id="A0A2J6QZP4"/>
<gene>
    <name evidence="3" type="ORF">L207DRAFT_471786</name>
</gene>
<feature type="domain" description="C2H2-type" evidence="2">
    <location>
        <begin position="830"/>
        <end position="853"/>
    </location>
</feature>
<accession>A0A2J6QZP4</accession>
<dbReference type="OrthoDB" id="5419927at2759"/>
<dbReference type="PANTHER" id="PTHR40619:SF3">
    <property type="entry name" value="FUNGAL STAND N-TERMINAL GOODBYE DOMAIN-CONTAINING PROTEIN"/>
    <property type="match status" value="1"/>
</dbReference>
<dbReference type="PROSITE" id="PS00028">
    <property type="entry name" value="ZINC_FINGER_C2H2_1"/>
    <property type="match status" value="1"/>
</dbReference>
<keyword evidence="4" id="KW-1185">Reference proteome</keyword>
<sequence length="1112" mass="124522">MAGIDNPAIPLAVLATDLTNQRAATFQEAVGAESSFETAISEYQSEDISDLEETLRRYQRLAADQTEFGFDLLKCTWDDVHHELQRAQDAVSECDSRGEKFYRKAWRALGPKETVPVPSLGSIPNNLNVLQRGLVAIFSLARNRSQYRQKILRAFEDIPNVIMMAYGKAETIPQDRAGSIQLQRSIRELQETLIRTIPELIDRLLNPANFASKAMRPFKDFNIDDLLAAVSSSSERVQARADEIIDDIIVSAHQTVDKNHKVSTQIHTIAQHTEEEVGKLSEKIDEILKRQKSFQAALDATSGQNSLLSFLTEYLKPEQPGEYKLPKESLPVYEPSTPVTPRRLLGLMNVHHLRAIDDEQYIIRRGQSLDSEAVSHAATIFQTAQVQRLLQSPESGVVLVNGRTDLSQNTKITPITYVCATLTCALRRSATANVVLAFFCGQHSSSQDSLLGPQGLIRSLVADVILSLAQNECISEAAPIWLPESQKHFEELSFKDICQLFCRLVELVPKEIPVYCVVDGISFYEREGWREDYDLMMDCFGSIIANYAIVASFKLLLTSPTISRWLSDLMPSQQVSLRNKRSRRPVLPETVFESTFGSRKKVDTEGADKCKNEIYSGKPWKTTTPVLLNTRKSTVDNTTAWLFKTSDVNQPPEFDQTAESTSSSDLETSSLISSTSNISDITGSLDEEESNQIPTVSAGTEHFLESITPFVCKLPPEIRLSLVTNLESRLKKFFGCDIYVQCASGSTPISSSNAPNMIGDQSASNTETNSRKSQRYQRGSQDDDDDRDSLDGNQNEDTRKKRLKTYHALIWACPYYKREPHRYGILTELCDFRKCANGFAEIHRIKAHIYKIHSARPSCSRCYAAFSTDEDLRAHSRVTPACEVQNGPRQIDGLDENQTKLLKRRDRKSVTDIERWQLIYQICFPQDEHIPPPYHVHYSQERAQLRHGILSVVEAACNRSNVDLPLLFQEIDAVFTAHSPIPQVPGQNIGLSSHSSSSMSQSAILAELPLMPPHNGHSTPYTPTFAASSASHFLQRDTQMGFEAPDDDARNNFLSSGALRQTYSMPMAESGTGALSHATFQTPDEPSIDHSQWQPEEFGVLASFDFYDGVPR</sequence>
<dbReference type="InterPro" id="IPR013087">
    <property type="entry name" value="Znf_C2H2_type"/>
</dbReference>
<feature type="region of interest" description="Disordered" evidence="1">
    <location>
        <begin position="750"/>
        <end position="798"/>
    </location>
</feature>
<dbReference type="Proteomes" id="UP000235786">
    <property type="component" value="Unassembled WGS sequence"/>
</dbReference>
<evidence type="ECO:0000313" key="4">
    <source>
        <dbReference type="Proteomes" id="UP000235786"/>
    </source>
</evidence>
<name>A0A2J6QZP4_HYAVF</name>
<evidence type="ECO:0000313" key="3">
    <source>
        <dbReference type="EMBL" id="PMD31744.1"/>
    </source>
</evidence>
<evidence type="ECO:0000256" key="1">
    <source>
        <dbReference type="SAM" id="MobiDB-lite"/>
    </source>
</evidence>
<dbReference type="STRING" id="1149755.A0A2J6QZP4"/>
<organism evidence="3 4">
    <name type="scientific">Hyaloscypha variabilis (strain UAMH 11265 / GT02V1 / F)</name>
    <name type="common">Meliniomyces variabilis</name>
    <dbReference type="NCBI Taxonomy" id="1149755"/>
    <lineage>
        <taxon>Eukaryota</taxon>
        <taxon>Fungi</taxon>
        <taxon>Dikarya</taxon>
        <taxon>Ascomycota</taxon>
        <taxon>Pezizomycotina</taxon>
        <taxon>Leotiomycetes</taxon>
        <taxon>Helotiales</taxon>
        <taxon>Hyaloscyphaceae</taxon>
        <taxon>Hyaloscypha</taxon>
        <taxon>Hyaloscypha variabilis</taxon>
    </lineage>
</organism>
<reference evidence="3 4" key="1">
    <citation type="submission" date="2016-04" db="EMBL/GenBank/DDBJ databases">
        <title>A degradative enzymes factory behind the ericoid mycorrhizal symbiosis.</title>
        <authorList>
            <consortium name="DOE Joint Genome Institute"/>
            <person name="Martino E."/>
            <person name="Morin E."/>
            <person name="Grelet G."/>
            <person name="Kuo A."/>
            <person name="Kohler A."/>
            <person name="Daghino S."/>
            <person name="Barry K."/>
            <person name="Choi C."/>
            <person name="Cichocki N."/>
            <person name="Clum A."/>
            <person name="Copeland A."/>
            <person name="Hainaut M."/>
            <person name="Haridas S."/>
            <person name="Labutti K."/>
            <person name="Lindquist E."/>
            <person name="Lipzen A."/>
            <person name="Khouja H.-R."/>
            <person name="Murat C."/>
            <person name="Ohm R."/>
            <person name="Olson A."/>
            <person name="Spatafora J."/>
            <person name="Veneault-Fourrey C."/>
            <person name="Henrissat B."/>
            <person name="Grigoriev I."/>
            <person name="Martin F."/>
            <person name="Perotto S."/>
        </authorList>
    </citation>
    <scope>NUCLEOTIDE SEQUENCE [LARGE SCALE GENOMIC DNA]</scope>
    <source>
        <strain evidence="3 4">F</strain>
    </source>
</reference>
<dbReference type="EMBL" id="KZ613961">
    <property type="protein sequence ID" value="PMD31744.1"/>
    <property type="molecule type" value="Genomic_DNA"/>
</dbReference>
<feature type="compositionally biased region" description="Low complexity" evidence="1">
    <location>
        <begin position="659"/>
        <end position="669"/>
    </location>
</feature>
<feature type="compositionally biased region" description="Polar residues" evidence="1">
    <location>
        <begin position="750"/>
        <end position="768"/>
    </location>
</feature>